<dbReference type="EMBL" id="JAHHHD010000009">
    <property type="protein sequence ID" value="MBW4659144.1"/>
    <property type="molecule type" value="Genomic_DNA"/>
</dbReference>
<accession>A0A951QAR9</accession>
<evidence type="ECO:0000313" key="2">
    <source>
        <dbReference type="Proteomes" id="UP000757435"/>
    </source>
</evidence>
<reference evidence="1" key="2">
    <citation type="journal article" date="2022" name="Microbiol. Resour. Announc.">
        <title>Metagenome Sequencing to Explore Phylogenomics of Terrestrial Cyanobacteria.</title>
        <authorList>
            <person name="Ward R.D."/>
            <person name="Stajich J.E."/>
            <person name="Johansen J.R."/>
            <person name="Huntemann M."/>
            <person name="Clum A."/>
            <person name="Foster B."/>
            <person name="Foster B."/>
            <person name="Roux S."/>
            <person name="Palaniappan K."/>
            <person name="Varghese N."/>
            <person name="Mukherjee S."/>
            <person name="Reddy T.B.K."/>
            <person name="Daum C."/>
            <person name="Copeland A."/>
            <person name="Chen I.A."/>
            <person name="Ivanova N.N."/>
            <person name="Kyrpides N.C."/>
            <person name="Shapiro N."/>
            <person name="Eloe-Fadrosh E.A."/>
            <person name="Pietrasiak N."/>
        </authorList>
    </citation>
    <scope>NUCLEOTIDE SEQUENCE</scope>
    <source>
        <strain evidence="1">UHER 2000/2452</strain>
    </source>
</reference>
<sequence>MKSLKFTSCMAENFAPICEAIVTYTSQQLQMPIEWIDAIPWQEREKRLDRGEIQVGWICGLPYVWKADQAIPSIELLAAPVIKGDRYQGKPIYFSDVVVRQDSSYHTFADLRGCTWAYNEPRSHSGYYVTRAHLAALGEFDGFFGAAIESGAHQTSLQWILDGKIDASAIDSTVLELELQRHPEIAAQIRIIDDLGASPIPPWVISTQVPPELRDRLQQVFLHMHQTPEGKAVLSQGTIDRFVAVDDRDYDALRHRAELAETARL</sequence>
<dbReference type="SUPFAM" id="SSF53850">
    <property type="entry name" value="Periplasmic binding protein-like II"/>
    <property type="match status" value="1"/>
</dbReference>
<proteinExistence type="predicted"/>
<dbReference type="PANTHER" id="PTHR35841">
    <property type="entry name" value="PHOSPHONATES-BINDING PERIPLASMIC PROTEIN"/>
    <property type="match status" value="1"/>
</dbReference>
<dbReference type="PANTHER" id="PTHR35841:SF1">
    <property type="entry name" value="PHOSPHONATES-BINDING PERIPLASMIC PROTEIN"/>
    <property type="match status" value="1"/>
</dbReference>
<name>A0A951QAR9_9CYAN</name>
<dbReference type="Pfam" id="PF12974">
    <property type="entry name" value="Phosphonate-bd"/>
    <property type="match status" value="1"/>
</dbReference>
<dbReference type="Gene3D" id="3.40.190.10">
    <property type="entry name" value="Periplasmic binding protein-like II"/>
    <property type="match status" value="2"/>
</dbReference>
<gene>
    <name evidence="1" type="ORF">KME15_10750</name>
</gene>
<comment type="caution">
    <text evidence="1">The sequence shown here is derived from an EMBL/GenBank/DDBJ whole genome shotgun (WGS) entry which is preliminary data.</text>
</comment>
<evidence type="ECO:0000313" key="1">
    <source>
        <dbReference type="EMBL" id="MBW4659144.1"/>
    </source>
</evidence>
<dbReference type="Proteomes" id="UP000757435">
    <property type="component" value="Unassembled WGS sequence"/>
</dbReference>
<dbReference type="AlphaFoldDB" id="A0A951QAR9"/>
<protein>
    <submittedName>
        <fullName evidence="1">PhnD/SsuA/transferrin family substrate-binding protein</fullName>
    </submittedName>
</protein>
<reference evidence="1" key="1">
    <citation type="submission" date="2021-05" db="EMBL/GenBank/DDBJ databases">
        <authorList>
            <person name="Pietrasiak N."/>
            <person name="Ward R."/>
            <person name="Stajich J.E."/>
            <person name="Kurbessoian T."/>
        </authorList>
    </citation>
    <scope>NUCLEOTIDE SEQUENCE</scope>
    <source>
        <strain evidence="1">UHER 2000/2452</strain>
    </source>
</reference>
<organism evidence="1 2">
    <name type="scientific">Drouetiella hepatica Uher 2000/2452</name>
    <dbReference type="NCBI Taxonomy" id="904376"/>
    <lineage>
        <taxon>Bacteria</taxon>
        <taxon>Bacillati</taxon>
        <taxon>Cyanobacteriota</taxon>
        <taxon>Cyanophyceae</taxon>
        <taxon>Oculatellales</taxon>
        <taxon>Oculatellaceae</taxon>
        <taxon>Drouetiella</taxon>
    </lineage>
</organism>